<comment type="function">
    <text evidence="10">Releases the supercoiling and torsional tension of DNA, which is introduced during the DNA replication and transcription, by transiently cleaving and rejoining one strand of the DNA duplex. Introduces a single-strand break via transesterification at a target site in duplex DNA. The scissile phosphodiester is attacked by the catalytic tyrosine of the enzyme, resulting in the formation of a DNA-(5'-phosphotyrosyl)-enzyme intermediate and the expulsion of a 3'-OH DNA strand. The free DNA strand then undergoes passage around the unbroken strand, thus removing DNA supercoils. Finally, in the religation step, the DNA 3'-OH attacks the covalent intermediate to expel the active-site tyrosine and restore the DNA phosphodiester backbone.</text>
</comment>
<dbReference type="SUPFAM" id="SSF57783">
    <property type="entry name" value="Zinc beta-ribbon"/>
    <property type="match status" value="4"/>
</dbReference>
<reference evidence="13" key="1">
    <citation type="journal article" date="2014" name="Genome Announc.">
        <title>Draft genome sequences of the altered schaedler flora, a defined bacterial community from gnotobiotic mice.</title>
        <authorList>
            <person name="Wannemuehler M.J."/>
            <person name="Overstreet A.M."/>
            <person name="Ward D.V."/>
            <person name="Phillips G.J."/>
        </authorList>
    </citation>
    <scope>NUCLEOTIDE SEQUENCE</scope>
    <source>
        <strain evidence="13">ASF457</strain>
    </source>
</reference>
<dbReference type="GO" id="GO:0008270">
    <property type="term" value="F:zinc ion binding"/>
    <property type="evidence" value="ECO:0007669"/>
    <property type="project" value="UniProtKB-KW"/>
</dbReference>
<dbReference type="InterPro" id="IPR013826">
    <property type="entry name" value="Topo_IA_cen_sub3"/>
</dbReference>
<dbReference type="Gene3D" id="2.70.20.10">
    <property type="entry name" value="Topoisomerase I, domain 3"/>
    <property type="match status" value="1"/>
</dbReference>
<dbReference type="EC" id="5.6.2.1" evidence="10"/>
<reference evidence="13" key="2">
    <citation type="submission" date="2022-05" db="EMBL/GenBank/DDBJ databases">
        <authorList>
            <person name="Proctor A.L."/>
            <person name="Phillips G.J."/>
            <person name="Wannemuehler M.J."/>
        </authorList>
    </citation>
    <scope>NUCLEOTIDE SEQUENCE</scope>
    <source>
        <strain evidence="13">ASF457</strain>
    </source>
</reference>
<dbReference type="AlphaFoldDB" id="V2QFM0"/>
<dbReference type="InterPro" id="IPR003602">
    <property type="entry name" value="Topo_IA_DNA-bd_dom"/>
</dbReference>
<evidence type="ECO:0000313" key="14">
    <source>
        <dbReference type="Proteomes" id="UP000017429"/>
    </source>
</evidence>
<feature type="site" description="Interaction with DNA" evidence="10">
    <location>
        <position position="141"/>
    </location>
</feature>
<evidence type="ECO:0000313" key="13">
    <source>
        <dbReference type="EMBL" id="USF24486.1"/>
    </source>
</evidence>
<dbReference type="NCBIfam" id="TIGR01051">
    <property type="entry name" value="topA_bact"/>
    <property type="match status" value="1"/>
</dbReference>
<dbReference type="InterPro" id="IPR013498">
    <property type="entry name" value="Topo_IA_Znf"/>
</dbReference>
<dbReference type="GO" id="GO:0005694">
    <property type="term" value="C:chromosome"/>
    <property type="evidence" value="ECO:0007669"/>
    <property type="project" value="InterPro"/>
</dbReference>
<sequence length="782" mass="87880">MGNIMNLVIVESPAKAKTIEKYLGSDYKVIASVGHIIDLPPNELGVDIENNFEPKYIVIEGKEKVISSLKSNAKKADTVYLAPDPDREGEAIAWHIASQIDKNKPVKRVLFNEITKKGILEGINHPGDINLNRVNAQQSRRILDRLVGYMVSPLLWKPLRYGLSAGRVQSVALRLICEREEEIEKFIPVESWSISADFNIESKATKEKGVLKAKLDKIKGKKAELKSEKEAESIFNDLPKDFIVTSVEEKAVKQNPAEPFITSRMQQEAIRKLGFTAKKAMAVAQSLYEGVELAEGPVGLITYMRTDSTRISPEAENQAKEYIENTFGKDYVTKNKKSAKKSNNVQDAHEAIRPTSVLRTPNDIKKYLTNDQYRLYKLIWERFVASRMAEAVFNQTVVRLTGLDYEFKASAKTLAFAGFTKLYLESKEEDVKNEEDDETTISFKISENTPALRDKTEKKQHFTQSPPRYTEATLVKTLEQQGIGRPSTYAAIISTIVERQYTELQEKKFHPTELGRIVNKILIENFPKIFEVKFTASMEKDLDLIEDGSENWHNVLSNFYKNFDKELNAASTGKISANLETNKKCPICKSELVIKMGKNGAFLACSAYPECKFTSNFKRNEKGEIELVEDKAFEGTGIKCEKCGAELVFKKTRFGEVIACPEYPECKNIKNFLRTPDGKFKILEAGQVLDEKCPECSKPLTLKSGKNGMFAACSGYPACKFTANIEMKDDGTIGIKPNTPNESGEVCEKCGKPMVIKRSFRGAFLACSGYPECKNAKPIKKK</sequence>
<evidence type="ECO:0000259" key="12">
    <source>
        <dbReference type="PROSITE" id="PS52039"/>
    </source>
</evidence>
<dbReference type="Gene3D" id="1.10.290.10">
    <property type="entry name" value="Topoisomerase I, domain 4"/>
    <property type="match status" value="1"/>
</dbReference>
<evidence type="ECO:0000256" key="8">
    <source>
        <dbReference type="ARBA" id="ARBA00023125"/>
    </source>
</evidence>
<feature type="site" description="Interaction with DNA" evidence="10">
    <location>
        <position position="144"/>
    </location>
</feature>
<feature type="region of interest" description="Interaction with DNA" evidence="10">
    <location>
        <begin position="164"/>
        <end position="169"/>
    </location>
</feature>
<comment type="catalytic activity">
    <reaction evidence="1 10">
        <text>ATP-independent breakage of single-stranded DNA, followed by passage and rejoining.</text>
        <dbReference type="EC" id="5.6.2.1"/>
    </reaction>
</comment>
<evidence type="ECO:0000256" key="9">
    <source>
        <dbReference type="ARBA" id="ARBA00023235"/>
    </source>
</evidence>
<dbReference type="GO" id="GO:0003917">
    <property type="term" value="F:DNA topoisomerase type I (single strand cut, ATP-independent) activity"/>
    <property type="evidence" value="ECO:0007669"/>
    <property type="project" value="UniProtKB-UniRule"/>
</dbReference>
<dbReference type="Pfam" id="PF01751">
    <property type="entry name" value="Toprim"/>
    <property type="match status" value="1"/>
</dbReference>
<dbReference type="PROSITE" id="PS50880">
    <property type="entry name" value="TOPRIM"/>
    <property type="match status" value="1"/>
</dbReference>
<comment type="similarity">
    <text evidence="2 10">Belongs to the type IA topoisomerase family.</text>
</comment>
<proteinExistence type="inferred from homology"/>
<dbReference type="PRINTS" id="PR00417">
    <property type="entry name" value="PRTPISMRASEI"/>
</dbReference>
<dbReference type="InterPro" id="IPR023405">
    <property type="entry name" value="Topo_IA_core_domain"/>
</dbReference>
<dbReference type="PROSITE" id="PS52039">
    <property type="entry name" value="TOPO_IA_2"/>
    <property type="match status" value="1"/>
</dbReference>
<keyword evidence="6" id="KW-0460">Magnesium</keyword>
<dbReference type="Gene3D" id="3.30.65.10">
    <property type="entry name" value="Bacterial Topoisomerase I, domain 1"/>
    <property type="match status" value="4"/>
</dbReference>
<dbReference type="KEGG" id="msch:N508_001572"/>
<dbReference type="InterPro" id="IPR013824">
    <property type="entry name" value="Topo_IA_cen_sub1"/>
</dbReference>
<dbReference type="CDD" id="cd03363">
    <property type="entry name" value="TOPRIM_TopoIA_TopoI"/>
    <property type="match status" value="1"/>
</dbReference>
<dbReference type="CDD" id="cd00186">
    <property type="entry name" value="TOP1Ac"/>
    <property type="match status" value="1"/>
</dbReference>
<feature type="site" description="Interaction with DNA" evidence="10">
    <location>
        <position position="305"/>
    </location>
</feature>
<dbReference type="InterPro" id="IPR013825">
    <property type="entry name" value="Topo_IA_cen_sub2"/>
</dbReference>
<keyword evidence="3" id="KW-0479">Metal-binding</keyword>
<dbReference type="InterPro" id="IPR005733">
    <property type="entry name" value="TopoI_bac-type"/>
</dbReference>
<evidence type="ECO:0000256" key="10">
    <source>
        <dbReference type="HAMAP-Rule" id="MF_00952"/>
    </source>
</evidence>
<dbReference type="InterPro" id="IPR013497">
    <property type="entry name" value="Topo_IA_cen"/>
</dbReference>
<dbReference type="InterPro" id="IPR006171">
    <property type="entry name" value="TOPRIM_dom"/>
</dbReference>
<dbReference type="SMART" id="SM00493">
    <property type="entry name" value="TOPRIM"/>
    <property type="match status" value="1"/>
</dbReference>
<keyword evidence="9 10" id="KW-0413">Isomerase</keyword>
<feature type="active site" description="O-(5'-phospho-DNA)-tyrosine intermediate" evidence="10">
    <location>
        <position position="303"/>
    </location>
</feature>
<accession>V2QFM0</accession>
<evidence type="ECO:0000256" key="3">
    <source>
        <dbReference type="ARBA" id="ARBA00022723"/>
    </source>
</evidence>
<evidence type="ECO:0000256" key="7">
    <source>
        <dbReference type="ARBA" id="ARBA00023029"/>
    </source>
</evidence>
<dbReference type="InterPro" id="IPR000380">
    <property type="entry name" value="Topo_IA"/>
</dbReference>
<dbReference type="GO" id="GO:0003677">
    <property type="term" value="F:DNA binding"/>
    <property type="evidence" value="ECO:0007669"/>
    <property type="project" value="UniProtKB-KW"/>
</dbReference>
<gene>
    <name evidence="10 13" type="primary">topA</name>
    <name evidence="13" type="ORF">N508_001572</name>
</gene>
<dbReference type="InterPro" id="IPR003601">
    <property type="entry name" value="Topo_IA_2"/>
</dbReference>
<feature type="site" description="Interaction with DNA" evidence="10">
    <location>
        <position position="149"/>
    </location>
</feature>
<keyword evidence="7 10" id="KW-0799">Topoisomerase</keyword>
<name>V2QFM0_9BACT</name>
<dbReference type="SMART" id="SM00437">
    <property type="entry name" value="TOP1Ac"/>
    <property type="match status" value="1"/>
</dbReference>
<evidence type="ECO:0000256" key="1">
    <source>
        <dbReference type="ARBA" id="ARBA00000213"/>
    </source>
</evidence>
<dbReference type="InterPro" id="IPR034149">
    <property type="entry name" value="TOPRIM_TopoI"/>
</dbReference>
<keyword evidence="5" id="KW-0862">Zinc</keyword>
<dbReference type="eggNOG" id="COG0550">
    <property type="taxonomic scope" value="Bacteria"/>
</dbReference>
<dbReference type="Proteomes" id="UP000017429">
    <property type="component" value="Chromosome"/>
</dbReference>
<dbReference type="PANTHER" id="PTHR42785:SF1">
    <property type="entry name" value="DNA TOPOISOMERASE"/>
    <property type="match status" value="1"/>
</dbReference>
<dbReference type="HAMAP" id="MF_00952">
    <property type="entry name" value="Topoisom_1_prok"/>
    <property type="match status" value="1"/>
</dbReference>
<dbReference type="SMART" id="SM00436">
    <property type="entry name" value="TOP1Bc"/>
    <property type="match status" value="1"/>
</dbReference>
<dbReference type="InterPro" id="IPR023406">
    <property type="entry name" value="Topo_IA_AS"/>
</dbReference>
<protein>
    <recommendedName>
        <fullName evidence="10">DNA topoisomerase 1</fullName>
        <ecNumber evidence="10">5.6.2.1</ecNumber>
    </recommendedName>
    <alternativeName>
        <fullName evidence="10">DNA topoisomerase I</fullName>
    </alternativeName>
</protein>
<organism evidence="13 14">
    <name type="scientific">Mucispirillum schaedleri ASF457</name>
    <dbReference type="NCBI Taxonomy" id="1379858"/>
    <lineage>
        <taxon>Bacteria</taxon>
        <taxon>Pseudomonadati</taxon>
        <taxon>Deferribacterota</taxon>
        <taxon>Deferribacteres</taxon>
        <taxon>Deferribacterales</taxon>
        <taxon>Mucispirillaceae</taxon>
        <taxon>Mucispirillum</taxon>
    </lineage>
</organism>
<feature type="site" description="Interaction with DNA" evidence="10">
    <location>
        <position position="140"/>
    </location>
</feature>
<evidence type="ECO:0000259" key="11">
    <source>
        <dbReference type="PROSITE" id="PS50880"/>
    </source>
</evidence>
<evidence type="ECO:0000256" key="5">
    <source>
        <dbReference type="ARBA" id="ARBA00022833"/>
    </source>
</evidence>
<dbReference type="Pfam" id="PF01396">
    <property type="entry name" value="Zn_ribbon_Top1"/>
    <property type="match status" value="4"/>
</dbReference>
<dbReference type="InterPro" id="IPR028612">
    <property type="entry name" value="Topoisom_1_IA"/>
</dbReference>
<dbReference type="Gene3D" id="1.10.460.10">
    <property type="entry name" value="Topoisomerase I, domain 2"/>
    <property type="match status" value="1"/>
</dbReference>
<feature type="site" description="Interaction with DNA" evidence="10">
    <location>
        <position position="499"/>
    </location>
</feature>
<keyword evidence="14" id="KW-1185">Reference proteome</keyword>
<dbReference type="GO" id="GO:0006265">
    <property type="term" value="P:DNA topological change"/>
    <property type="evidence" value="ECO:0007669"/>
    <property type="project" value="UniProtKB-UniRule"/>
</dbReference>
<dbReference type="PANTHER" id="PTHR42785">
    <property type="entry name" value="DNA TOPOISOMERASE, TYPE IA, CORE"/>
    <property type="match status" value="1"/>
</dbReference>
<dbReference type="Pfam" id="PF01131">
    <property type="entry name" value="Topoisom_bac"/>
    <property type="match status" value="1"/>
</dbReference>
<feature type="site" description="Interaction with DNA" evidence="10">
    <location>
        <position position="35"/>
    </location>
</feature>
<dbReference type="PROSITE" id="PS00396">
    <property type="entry name" value="TOPO_IA_1"/>
    <property type="match status" value="1"/>
</dbReference>
<evidence type="ECO:0000256" key="2">
    <source>
        <dbReference type="ARBA" id="ARBA00009446"/>
    </source>
</evidence>
<dbReference type="SUPFAM" id="SSF56712">
    <property type="entry name" value="Prokaryotic type I DNA topoisomerase"/>
    <property type="match status" value="1"/>
</dbReference>
<reference evidence="13" key="3">
    <citation type="submission" date="2022-06" db="EMBL/GenBank/DDBJ databases">
        <title>Resources to Facilitate Use of the Altered Schaedler Flora (ASF) Mouse Model to Study Microbiome Function.</title>
        <authorList>
            <person name="Proctor A."/>
            <person name="Parvinroo S."/>
            <person name="Richie T."/>
            <person name="Jia X."/>
            <person name="Lee S.T.M."/>
            <person name="Karp P.D."/>
            <person name="Paley S."/>
            <person name="Kostic A.D."/>
            <person name="Pierre J.F."/>
            <person name="Wannemuehler M.J."/>
            <person name="Phillips G.J."/>
        </authorList>
    </citation>
    <scope>NUCLEOTIDE SEQUENCE</scope>
    <source>
        <strain evidence="13">ASF457</strain>
    </source>
</reference>
<comment type="subunit">
    <text evidence="10">Monomer.</text>
</comment>
<keyword evidence="4" id="KW-0863">Zinc-finger</keyword>
<evidence type="ECO:0000256" key="6">
    <source>
        <dbReference type="ARBA" id="ARBA00022842"/>
    </source>
</evidence>
<feature type="domain" description="Toprim" evidence="11">
    <location>
        <begin position="5"/>
        <end position="115"/>
    </location>
</feature>
<keyword evidence="8 10" id="KW-0238">DNA-binding</keyword>
<feature type="site" description="Interaction with DNA" evidence="10">
    <location>
        <position position="156"/>
    </location>
</feature>
<feature type="domain" description="Topo IA-type catalytic" evidence="12">
    <location>
        <begin position="130"/>
        <end position="567"/>
    </location>
</feature>
<evidence type="ECO:0000256" key="4">
    <source>
        <dbReference type="ARBA" id="ARBA00022771"/>
    </source>
</evidence>
<dbReference type="Gene3D" id="3.40.50.140">
    <property type="match status" value="1"/>
</dbReference>
<dbReference type="EMBL" id="CP097562">
    <property type="protein sequence ID" value="USF24486.1"/>
    <property type="molecule type" value="Genomic_DNA"/>
</dbReference>